<comment type="caution">
    <text evidence="1">The sequence shown here is derived from an EMBL/GenBank/DDBJ whole genome shotgun (WGS) entry which is preliminary data.</text>
</comment>
<evidence type="ECO:0000313" key="2">
    <source>
        <dbReference type="Proteomes" id="UP000237447"/>
    </source>
</evidence>
<evidence type="ECO:0000313" key="1">
    <source>
        <dbReference type="EMBL" id="POO51169.1"/>
    </source>
</evidence>
<reference evidence="1 2" key="1">
    <citation type="journal article" date="2018" name="Syst. Appl. Microbiol.">
        <title>Agrobacterium rosae sp. nov., isolated from galls on different agricultural crops.</title>
        <authorList>
            <person name="Kuzmanovic N."/>
            <person name="Pulawska J."/>
            <person name="Smalla K."/>
            <person name="Nesme X."/>
        </authorList>
    </citation>
    <scope>NUCLEOTIDE SEQUENCE [LARGE SCALE GENOMIC DNA]</scope>
    <source>
        <strain evidence="1 2">NCPPB 1650</strain>
    </source>
</reference>
<name>A0AAE5RXR8_9HYPH</name>
<organism evidence="1 2">
    <name type="scientific">Agrobacterium rosae</name>
    <dbReference type="NCBI Taxonomy" id="1972867"/>
    <lineage>
        <taxon>Bacteria</taxon>
        <taxon>Pseudomonadati</taxon>
        <taxon>Pseudomonadota</taxon>
        <taxon>Alphaproteobacteria</taxon>
        <taxon>Hyphomicrobiales</taxon>
        <taxon>Rhizobiaceae</taxon>
        <taxon>Rhizobium/Agrobacterium group</taxon>
        <taxon>Agrobacterium</taxon>
    </lineage>
</organism>
<dbReference type="AlphaFoldDB" id="A0AAE5RXR8"/>
<gene>
    <name evidence="1" type="ORF">CPJ18_11430</name>
</gene>
<dbReference type="Proteomes" id="UP000237447">
    <property type="component" value="Unassembled WGS sequence"/>
</dbReference>
<sequence length="69" mass="7710">MWVGQPLFAIDNVSVVTSIQRLFASRWPTVKTLLLSKAFFAKIAEGLAKRKNSPYVSPRDADAAFDVRL</sequence>
<protein>
    <submittedName>
        <fullName evidence="1">Uncharacterized protein</fullName>
    </submittedName>
</protein>
<accession>A0AAE5RXR8</accession>
<dbReference type="EMBL" id="NXEJ01000006">
    <property type="protein sequence ID" value="POO51169.1"/>
    <property type="molecule type" value="Genomic_DNA"/>
</dbReference>
<proteinExistence type="predicted"/>